<comment type="caution">
    <text evidence="1">The sequence shown here is derived from an EMBL/GenBank/DDBJ whole genome shotgun (WGS) entry which is preliminary data.</text>
</comment>
<dbReference type="EMBL" id="JAEVLS010000005">
    <property type="protein sequence ID" value="MBM0107693.1"/>
    <property type="molecule type" value="Genomic_DNA"/>
</dbReference>
<reference evidence="1 2" key="1">
    <citation type="journal article" date="2021" name="Int. J. Syst. Evol. Microbiol.">
        <title>Steroidobacter gossypii sp. nov., isolated from soil of cotton cropping field.</title>
        <authorList>
            <person name="Huang R."/>
            <person name="Yang S."/>
            <person name="Zhen C."/>
            <person name="Liu W."/>
        </authorList>
    </citation>
    <scope>NUCLEOTIDE SEQUENCE [LARGE SCALE GENOMIC DNA]</scope>
    <source>
        <strain evidence="1 2">S1-65</strain>
    </source>
</reference>
<sequence>MFDAKPELEGVEIVIDAQRAVAWEMAGAGTAYVYQHGGGQLRLVRAWVEEDTSEQLEQLALLDATACVPIGDISVPSGLLAVLWAAEPGEPVPTEISGDFESAEGTALNNSAVVMKVARHHYRCWHDTVSLNASRAMRLTLMPCDAATNKTM</sequence>
<evidence type="ECO:0000313" key="2">
    <source>
        <dbReference type="Proteomes" id="UP000661077"/>
    </source>
</evidence>
<dbReference type="RefSeq" id="WP_218043076.1">
    <property type="nucleotide sequence ID" value="NZ_JAEVLS010000005.1"/>
</dbReference>
<dbReference type="Proteomes" id="UP000661077">
    <property type="component" value="Unassembled WGS sequence"/>
</dbReference>
<organism evidence="1 2">
    <name type="scientific">Steroidobacter gossypii</name>
    <dbReference type="NCBI Taxonomy" id="2805490"/>
    <lineage>
        <taxon>Bacteria</taxon>
        <taxon>Pseudomonadati</taxon>
        <taxon>Pseudomonadota</taxon>
        <taxon>Gammaproteobacteria</taxon>
        <taxon>Steroidobacterales</taxon>
        <taxon>Steroidobacteraceae</taxon>
        <taxon>Steroidobacter</taxon>
    </lineage>
</organism>
<keyword evidence="2" id="KW-1185">Reference proteome</keyword>
<gene>
    <name evidence="1" type="ORF">JM946_23360</name>
</gene>
<accession>A0ABS1X392</accession>
<name>A0ABS1X392_9GAMM</name>
<protein>
    <submittedName>
        <fullName evidence="1">Uncharacterized protein</fullName>
    </submittedName>
</protein>
<proteinExistence type="predicted"/>
<evidence type="ECO:0000313" key="1">
    <source>
        <dbReference type="EMBL" id="MBM0107693.1"/>
    </source>
</evidence>